<dbReference type="AlphaFoldDB" id="A0A2N6NV56"/>
<organism evidence="1 2">
    <name type="scientific">Beauveria bassiana</name>
    <name type="common">White muscardine disease fungus</name>
    <name type="synonym">Tritirachium shiotae</name>
    <dbReference type="NCBI Taxonomy" id="176275"/>
    <lineage>
        <taxon>Eukaryota</taxon>
        <taxon>Fungi</taxon>
        <taxon>Dikarya</taxon>
        <taxon>Ascomycota</taxon>
        <taxon>Pezizomycotina</taxon>
        <taxon>Sordariomycetes</taxon>
        <taxon>Hypocreomycetidae</taxon>
        <taxon>Hypocreales</taxon>
        <taxon>Cordycipitaceae</taxon>
        <taxon>Beauveria</taxon>
    </lineage>
</organism>
<evidence type="ECO:0000313" key="1">
    <source>
        <dbReference type="EMBL" id="PMB71148.1"/>
    </source>
</evidence>
<reference evidence="1 2" key="1">
    <citation type="journal article" date="2016" name="Appl. Microbiol. Biotechnol.">
        <title>Characterization of T-DNA insertion mutants with decreased virulence in the entomopathogenic fungus Beauveria bassiana JEF-007.</title>
        <authorList>
            <person name="Kim S."/>
            <person name="Lee S.J."/>
            <person name="Nai Y.S."/>
            <person name="Yu J.S."/>
            <person name="Lee M.R."/>
            <person name="Yang Y.T."/>
            <person name="Kim J.S."/>
        </authorList>
    </citation>
    <scope>NUCLEOTIDE SEQUENCE [LARGE SCALE GENOMIC DNA]</scope>
    <source>
        <strain evidence="1 2">JEF-007</strain>
    </source>
</reference>
<evidence type="ECO:0000313" key="2">
    <source>
        <dbReference type="Proteomes" id="UP000235728"/>
    </source>
</evidence>
<comment type="caution">
    <text evidence="1">The sequence shown here is derived from an EMBL/GenBank/DDBJ whole genome shotgun (WGS) entry which is preliminary data.</text>
</comment>
<proteinExistence type="predicted"/>
<dbReference type="EMBL" id="MRVG01000003">
    <property type="protein sequence ID" value="PMB71148.1"/>
    <property type="molecule type" value="Genomic_DNA"/>
</dbReference>
<gene>
    <name evidence="1" type="ORF">BM221_003615</name>
</gene>
<protein>
    <submittedName>
        <fullName evidence="1">Uncharacterized protein</fullName>
    </submittedName>
</protein>
<sequence>MILYCDWVFALRSHFETLFFNVPAKNTGYTFHVICGNGRFKLEKRADYQPQNSVNIAGRLHVEQMTITLEGMNRLTDSVPVLLTTATPTGLLALKNENYINHDEYYNAYDGMVGITMEASDE</sequence>
<accession>A0A2N6NV56</accession>
<name>A0A2N6NV56_BEABA</name>
<dbReference type="Proteomes" id="UP000235728">
    <property type="component" value="Unassembled WGS sequence"/>
</dbReference>